<evidence type="ECO:0000256" key="6">
    <source>
        <dbReference type="ARBA" id="ARBA00023136"/>
    </source>
</evidence>
<evidence type="ECO:0000256" key="2">
    <source>
        <dbReference type="ARBA" id="ARBA00022692"/>
    </source>
</evidence>
<dbReference type="Gene3D" id="3.40.50.300">
    <property type="entry name" value="P-loop containing nucleotide triphosphate hydrolases"/>
    <property type="match status" value="1"/>
</dbReference>
<dbReference type="PANTHER" id="PTHR24221">
    <property type="entry name" value="ATP-BINDING CASSETTE SUB-FAMILY B"/>
    <property type="match status" value="1"/>
</dbReference>
<reference evidence="11" key="1">
    <citation type="journal article" date="2019" name="Int. J. Syst. Evol. Microbiol.">
        <title>The Global Catalogue of Microorganisms (GCM) 10K type strain sequencing project: providing services to taxonomists for standard genome sequencing and annotation.</title>
        <authorList>
            <consortium name="The Broad Institute Genomics Platform"/>
            <consortium name="The Broad Institute Genome Sequencing Center for Infectious Disease"/>
            <person name="Wu L."/>
            <person name="Ma J."/>
        </authorList>
    </citation>
    <scope>NUCLEOTIDE SEQUENCE [LARGE SCALE GENOMIC DNA]</scope>
    <source>
        <strain evidence="11">CGMCC 1.10106</strain>
    </source>
</reference>
<evidence type="ECO:0000259" key="8">
    <source>
        <dbReference type="PROSITE" id="PS50893"/>
    </source>
</evidence>
<feature type="transmembrane region" description="Helical" evidence="7">
    <location>
        <begin position="46"/>
        <end position="65"/>
    </location>
</feature>
<proteinExistence type="predicted"/>
<dbReference type="PROSITE" id="PS50929">
    <property type="entry name" value="ABC_TM1F"/>
    <property type="match status" value="1"/>
</dbReference>
<evidence type="ECO:0000256" key="7">
    <source>
        <dbReference type="SAM" id="Phobius"/>
    </source>
</evidence>
<protein>
    <submittedName>
        <fullName evidence="10">ABC transporter ATP-binding protein</fullName>
    </submittedName>
</protein>
<keyword evidence="6 7" id="KW-0472">Membrane</keyword>
<keyword evidence="2 7" id="KW-0812">Transmembrane</keyword>
<dbReference type="InterPro" id="IPR039421">
    <property type="entry name" value="Type_1_exporter"/>
</dbReference>
<dbReference type="Pfam" id="PF00005">
    <property type="entry name" value="ABC_tran"/>
    <property type="match status" value="1"/>
</dbReference>
<comment type="subcellular location">
    <subcellularLocation>
        <location evidence="1">Cell membrane</location>
        <topology evidence="1">Multi-pass membrane protein</topology>
    </subcellularLocation>
</comment>
<gene>
    <name evidence="10" type="primary">cydC</name>
    <name evidence="10" type="ORF">GCM10011395_11140</name>
</gene>
<keyword evidence="11" id="KW-1185">Reference proteome</keyword>
<keyword evidence="4 10" id="KW-0067">ATP-binding</keyword>
<feature type="domain" description="ABC transporter" evidence="8">
    <location>
        <begin position="297"/>
        <end position="542"/>
    </location>
</feature>
<dbReference type="InterPro" id="IPR027417">
    <property type="entry name" value="P-loop_NTPase"/>
</dbReference>
<dbReference type="InterPro" id="IPR003593">
    <property type="entry name" value="AAA+_ATPase"/>
</dbReference>
<feature type="domain" description="ABC transmembrane type-1" evidence="9">
    <location>
        <begin position="10"/>
        <end position="259"/>
    </location>
</feature>
<evidence type="ECO:0000259" key="9">
    <source>
        <dbReference type="PROSITE" id="PS50929"/>
    </source>
</evidence>
<feature type="transmembrane region" description="Helical" evidence="7">
    <location>
        <begin position="238"/>
        <end position="258"/>
    </location>
</feature>
<dbReference type="InterPro" id="IPR017871">
    <property type="entry name" value="ABC_transporter-like_CS"/>
</dbReference>
<evidence type="ECO:0000313" key="10">
    <source>
        <dbReference type="EMBL" id="GGA42619.1"/>
    </source>
</evidence>
<keyword evidence="3" id="KW-0547">Nucleotide-binding</keyword>
<keyword evidence="5 7" id="KW-1133">Transmembrane helix</keyword>
<organism evidence="10 11">
    <name type="scientific">Sphingomonas psychrolutea</name>
    <dbReference type="NCBI Taxonomy" id="1259676"/>
    <lineage>
        <taxon>Bacteria</taxon>
        <taxon>Pseudomonadati</taxon>
        <taxon>Pseudomonadota</taxon>
        <taxon>Alphaproteobacteria</taxon>
        <taxon>Sphingomonadales</taxon>
        <taxon>Sphingomonadaceae</taxon>
        <taxon>Sphingomonas</taxon>
    </lineage>
</organism>
<dbReference type="Proteomes" id="UP000618591">
    <property type="component" value="Unassembled WGS sequence"/>
</dbReference>
<dbReference type="InterPro" id="IPR011527">
    <property type="entry name" value="ABC1_TM_dom"/>
</dbReference>
<name>A0ABQ1GFD6_9SPHN</name>
<dbReference type="Gene3D" id="1.20.1560.10">
    <property type="entry name" value="ABC transporter type 1, transmembrane domain"/>
    <property type="match status" value="1"/>
</dbReference>
<dbReference type="EMBL" id="BMDW01000005">
    <property type="protein sequence ID" value="GGA42619.1"/>
    <property type="molecule type" value="Genomic_DNA"/>
</dbReference>
<sequence length="583" mass="60969">MNMRPTGMRWATLAASVASISAILLLGLSGWFLTAAALAGASGVTAALAFNYLIPSAAIRLFALLRTGSRYGERLLSHRAALRAMADLRSDLFRKLAAQDGRTAPSLSGGDASARLLGDIDALEDLVIRQPARFAALIAAATSIALVAFAGWQAALALTVMLAILPLLLRLLAGRLTREPAQAAADALGALRTQFVEYAAARPEIAAYGLAERVAARLEATSATLDAARKGLFVGEGVLAAIMLAYGGATVALVLALATGPAPVVALALLAAAAAVEAMAGLSRTALKRASVDAAVHRLDAIADTAPPRPQAPAEAMTPARVRLGKIRLRPGARIAVIGESGSGKTILLETLAGLRNAPLDITVDHLSPARWSATQLRAHFALAAQDAPMLAGTIADNLRLARAGVTKDDMWQALHTACLDTRVASAPAGLDTILGEAGGILSGGERKRLSLARALLAGRPWLLLDEPTEGLDAATESVVIARLGAWLDATATGLILVSHRAMPLTLADQRIAIGDIVSSEPDAQPDTDHQRIKMDPHILRADRRCIEPRRRADLDIFGVDVDKESLRNIDIDPGLRRPAETV</sequence>
<dbReference type="PROSITE" id="PS50893">
    <property type="entry name" value="ABC_TRANSPORTER_2"/>
    <property type="match status" value="1"/>
</dbReference>
<evidence type="ECO:0000256" key="3">
    <source>
        <dbReference type="ARBA" id="ARBA00022741"/>
    </source>
</evidence>
<evidence type="ECO:0000256" key="4">
    <source>
        <dbReference type="ARBA" id="ARBA00022840"/>
    </source>
</evidence>
<dbReference type="Pfam" id="PF00664">
    <property type="entry name" value="ABC_membrane"/>
    <property type="match status" value="1"/>
</dbReference>
<comment type="caution">
    <text evidence="10">The sequence shown here is derived from an EMBL/GenBank/DDBJ whole genome shotgun (WGS) entry which is preliminary data.</text>
</comment>
<evidence type="ECO:0000256" key="1">
    <source>
        <dbReference type="ARBA" id="ARBA00004651"/>
    </source>
</evidence>
<dbReference type="SMART" id="SM00382">
    <property type="entry name" value="AAA"/>
    <property type="match status" value="1"/>
</dbReference>
<dbReference type="PANTHER" id="PTHR24221:SF654">
    <property type="entry name" value="ATP-BINDING CASSETTE SUB-FAMILY B MEMBER 6"/>
    <property type="match status" value="1"/>
</dbReference>
<evidence type="ECO:0000256" key="5">
    <source>
        <dbReference type="ARBA" id="ARBA00022989"/>
    </source>
</evidence>
<feature type="transmembrane region" description="Helical" evidence="7">
    <location>
        <begin position="132"/>
        <end position="149"/>
    </location>
</feature>
<evidence type="ECO:0000313" key="11">
    <source>
        <dbReference type="Proteomes" id="UP000618591"/>
    </source>
</evidence>
<feature type="transmembrane region" description="Helical" evidence="7">
    <location>
        <begin position="155"/>
        <end position="173"/>
    </location>
</feature>
<dbReference type="InterPro" id="IPR003439">
    <property type="entry name" value="ABC_transporter-like_ATP-bd"/>
</dbReference>
<accession>A0ABQ1GFD6</accession>
<dbReference type="InterPro" id="IPR036640">
    <property type="entry name" value="ABC1_TM_sf"/>
</dbReference>
<dbReference type="GO" id="GO:0005524">
    <property type="term" value="F:ATP binding"/>
    <property type="evidence" value="ECO:0007669"/>
    <property type="project" value="UniProtKB-KW"/>
</dbReference>
<dbReference type="SUPFAM" id="SSF90123">
    <property type="entry name" value="ABC transporter transmembrane region"/>
    <property type="match status" value="1"/>
</dbReference>
<dbReference type="PROSITE" id="PS00211">
    <property type="entry name" value="ABC_TRANSPORTER_1"/>
    <property type="match status" value="1"/>
</dbReference>
<dbReference type="SUPFAM" id="SSF52540">
    <property type="entry name" value="P-loop containing nucleoside triphosphate hydrolases"/>
    <property type="match status" value="1"/>
</dbReference>